<accession>S5ALA4</accession>
<gene>
    <name evidence="1" type="ORF">I633_22571</name>
</gene>
<dbReference type="AlphaFoldDB" id="S5ALA4"/>
<protein>
    <submittedName>
        <fullName evidence="1">Conjugal transfer protein TraD</fullName>
    </submittedName>
</protein>
<dbReference type="BioCyc" id="AMAC1300253:G12YX-3581-MONOMER"/>
<dbReference type="Proteomes" id="UP000014909">
    <property type="component" value="Plasmid unnamed"/>
</dbReference>
<keyword evidence="1" id="KW-0614">Plasmid</keyword>
<dbReference type="HOGENOM" id="CLU_1232914_0_0_6"/>
<evidence type="ECO:0000313" key="1">
    <source>
        <dbReference type="EMBL" id="AGP79934.1"/>
    </source>
</evidence>
<dbReference type="EMBL" id="CP004847">
    <property type="protein sequence ID" value="AGP79934.1"/>
    <property type="molecule type" value="Genomic_DNA"/>
</dbReference>
<name>S5ALA4_9ALTE</name>
<reference evidence="1 2" key="1">
    <citation type="journal article" date="2013" name="Genome Biol. Evol.">
        <title>Genomic Diversity of "Deep Ecotype" Alteromonas macleodii Isolates: Evidence for Pan-Mediterranean Clonal Frames.</title>
        <authorList>
            <person name="Lopez-Perez M."/>
            <person name="Gonzaga A."/>
            <person name="Rodriguez-Valera F."/>
        </authorList>
    </citation>
    <scope>NUCLEOTIDE SEQUENCE [LARGE SCALE GENOMIC DNA]</scope>
    <source>
        <strain evidence="2">'English Channel 615'</strain>
        <plasmid evidence="2">Plasmid</plasmid>
    </source>
</reference>
<sequence length="224" mass="24607">MLSNYTRITEIAARVAPLMGNGPSSKPFQDFAYGIIYATSLAFKYLGEPIRLTSIQKVIASDRRGLAMRVMDKYYKETVGEEYAAMLSKELKELNSDRLAALGEYYIGTLSKDSPCPAVEKMIEFALHDDGHYVKMVTTLRPVLTALTAEPLDELFSPVETEAVDDDRPIIDIAELMETGGCLYISLDSLTDGTTASFLSRLILAEAAAVAGTDTTMRQMSHVV</sequence>
<proteinExistence type="predicted"/>
<organism evidence="1 2">
    <name type="scientific">Alteromonas mediterranea 615</name>
    <dbReference type="NCBI Taxonomy" id="1300253"/>
    <lineage>
        <taxon>Bacteria</taxon>
        <taxon>Pseudomonadati</taxon>
        <taxon>Pseudomonadota</taxon>
        <taxon>Gammaproteobacteria</taxon>
        <taxon>Alteromonadales</taxon>
        <taxon>Alteromonadaceae</taxon>
        <taxon>Alteromonas/Salinimonas group</taxon>
        <taxon>Alteromonas</taxon>
    </lineage>
</organism>
<dbReference type="PATRIC" id="fig|1300253.3.peg.4701"/>
<dbReference type="KEGG" id="amh:I633_22571"/>
<geneLocation type="plasmid" evidence="1">
    <name>unnamed</name>
</geneLocation>
<evidence type="ECO:0000313" key="2">
    <source>
        <dbReference type="Proteomes" id="UP000014909"/>
    </source>
</evidence>